<organism evidence="5 6">
    <name type="scientific">Microtetraspora fusca</name>
    <dbReference type="NCBI Taxonomy" id="1997"/>
    <lineage>
        <taxon>Bacteria</taxon>
        <taxon>Bacillati</taxon>
        <taxon>Actinomycetota</taxon>
        <taxon>Actinomycetes</taxon>
        <taxon>Streptosporangiales</taxon>
        <taxon>Streptosporangiaceae</taxon>
        <taxon>Microtetraspora</taxon>
    </lineage>
</organism>
<dbReference type="Gene3D" id="3.30.300.30">
    <property type="match status" value="1"/>
</dbReference>
<dbReference type="InterPro" id="IPR045851">
    <property type="entry name" value="AMP-bd_C_sf"/>
</dbReference>
<dbReference type="InterPro" id="IPR036736">
    <property type="entry name" value="ACP-like_sf"/>
</dbReference>
<dbReference type="CDD" id="cd19531">
    <property type="entry name" value="LCL_NRPS-like"/>
    <property type="match status" value="1"/>
</dbReference>
<evidence type="ECO:0000313" key="6">
    <source>
        <dbReference type="Proteomes" id="UP001602119"/>
    </source>
</evidence>
<evidence type="ECO:0000256" key="3">
    <source>
        <dbReference type="ARBA" id="ARBA00022553"/>
    </source>
</evidence>
<dbReference type="Pfam" id="PF13193">
    <property type="entry name" value="AMP-binding_C"/>
    <property type="match status" value="1"/>
</dbReference>
<dbReference type="PROSITE" id="PS00012">
    <property type="entry name" value="PHOSPHOPANTETHEINE"/>
    <property type="match status" value="1"/>
</dbReference>
<dbReference type="InterPro" id="IPR001242">
    <property type="entry name" value="Condensation_dom"/>
</dbReference>
<dbReference type="PANTHER" id="PTHR45527:SF1">
    <property type="entry name" value="FATTY ACID SYNTHASE"/>
    <property type="match status" value="1"/>
</dbReference>
<dbReference type="InterPro" id="IPR020806">
    <property type="entry name" value="PKS_PP-bd"/>
</dbReference>
<feature type="domain" description="Carrier" evidence="4">
    <location>
        <begin position="969"/>
        <end position="1044"/>
    </location>
</feature>
<dbReference type="SUPFAM" id="SSF52777">
    <property type="entry name" value="CoA-dependent acyltransferases"/>
    <property type="match status" value="2"/>
</dbReference>
<comment type="cofactor">
    <cofactor evidence="1">
        <name>pantetheine 4'-phosphate</name>
        <dbReference type="ChEBI" id="CHEBI:47942"/>
    </cofactor>
</comment>
<keyword evidence="2" id="KW-0596">Phosphopantetheine</keyword>
<dbReference type="PROSITE" id="PS00455">
    <property type="entry name" value="AMP_BINDING"/>
    <property type="match status" value="1"/>
</dbReference>
<evidence type="ECO:0000256" key="2">
    <source>
        <dbReference type="ARBA" id="ARBA00022450"/>
    </source>
</evidence>
<dbReference type="RefSeq" id="WP_387340994.1">
    <property type="nucleotide sequence ID" value="NZ_JBIAXI010000004.1"/>
</dbReference>
<dbReference type="NCBIfam" id="TIGR01733">
    <property type="entry name" value="AA-adenyl-dom"/>
    <property type="match status" value="1"/>
</dbReference>
<dbReference type="EMBL" id="JBIAXI010000004">
    <property type="protein sequence ID" value="MFF4772562.1"/>
    <property type="molecule type" value="Genomic_DNA"/>
</dbReference>
<dbReference type="InterPro" id="IPR042099">
    <property type="entry name" value="ANL_N_sf"/>
</dbReference>
<evidence type="ECO:0000259" key="4">
    <source>
        <dbReference type="PROSITE" id="PS50075"/>
    </source>
</evidence>
<dbReference type="Pfam" id="PF00550">
    <property type="entry name" value="PP-binding"/>
    <property type="match status" value="1"/>
</dbReference>
<dbReference type="Pfam" id="PF00668">
    <property type="entry name" value="Condensation"/>
    <property type="match status" value="1"/>
</dbReference>
<dbReference type="PROSITE" id="PS50075">
    <property type="entry name" value="CARRIER"/>
    <property type="match status" value="1"/>
</dbReference>
<dbReference type="InterPro" id="IPR025110">
    <property type="entry name" value="AMP-bd_C"/>
</dbReference>
<dbReference type="CDD" id="cd05930">
    <property type="entry name" value="A_NRPS"/>
    <property type="match status" value="1"/>
</dbReference>
<dbReference type="SMART" id="SM00823">
    <property type="entry name" value="PKS_PP"/>
    <property type="match status" value="1"/>
</dbReference>
<dbReference type="Proteomes" id="UP001602119">
    <property type="component" value="Unassembled WGS sequence"/>
</dbReference>
<dbReference type="Gene3D" id="1.10.1200.10">
    <property type="entry name" value="ACP-like"/>
    <property type="match status" value="1"/>
</dbReference>
<dbReference type="InterPro" id="IPR023213">
    <property type="entry name" value="CAT-like_dom_sf"/>
</dbReference>
<dbReference type="PANTHER" id="PTHR45527">
    <property type="entry name" value="NONRIBOSOMAL PEPTIDE SYNTHETASE"/>
    <property type="match status" value="1"/>
</dbReference>
<dbReference type="InterPro" id="IPR006162">
    <property type="entry name" value="Ppantetheine_attach_site"/>
</dbReference>
<dbReference type="InterPro" id="IPR010071">
    <property type="entry name" value="AA_adenyl_dom"/>
</dbReference>
<dbReference type="Gene3D" id="3.30.559.30">
    <property type="entry name" value="Nonribosomal peptide synthetase, condensation domain"/>
    <property type="match status" value="1"/>
</dbReference>
<dbReference type="Gene3D" id="3.30.559.10">
    <property type="entry name" value="Chloramphenicol acetyltransferase-like domain"/>
    <property type="match status" value="1"/>
</dbReference>
<reference evidence="5 6" key="1">
    <citation type="submission" date="2024-10" db="EMBL/GenBank/DDBJ databases">
        <title>The Natural Products Discovery Center: Release of the First 8490 Sequenced Strains for Exploring Actinobacteria Biosynthetic Diversity.</title>
        <authorList>
            <person name="Kalkreuter E."/>
            <person name="Kautsar S.A."/>
            <person name="Yang D."/>
            <person name="Bader C.D."/>
            <person name="Teijaro C.N."/>
            <person name="Fluegel L."/>
            <person name="Davis C.M."/>
            <person name="Simpson J.R."/>
            <person name="Lauterbach L."/>
            <person name="Steele A.D."/>
            <person name="Gui C."/>
            <person name="Meng S."/>
            <person name="Li G."/>
            <person name="Viehrig K."/>
            <person name="Ye F."/>
            <person name="Su P."/>
            <person name="Kiefer A.F."/>
            <person name="Nichols A."/>
            <person name="Cepeda A.J."/>
            <person name="Yan W."/>
            <person name="Fan B."/>
            <person name="Jiang Y."/>
            <person name="Adhikari A."/>
            <person name="Zheng C.-J."/>
            <person name="Schuster L."/>
            <person name="Cowan T.M."/>
            <person name="Smanski M.J."/>
            <person name="Chevrette M.G."/>
            <person name="De Carvalho L.P.S."/>
            <person name="Shen B."/>
        </authorList>
    </citation>
    <scope>NUCLEOTIDE SEQUENCE [LARGE SCALE GENOMIC DNA]</scope>
    <source>
        <strain evidence="5 6">NPDC001281</strain>
    </source>
</reference>
<proteinExistence type="predicted"/>
<keyword evidence="6" id="KW-1185">Reference proteome</keyword>
<keyword evidence="3" id="KW-0597">Phosphoprotein</keyword>
<dbReference type="Gene3D" id="3.40.50.12780">
    <property type="entry name" value="N-terminal domain of ligase-like"/>
    <property type="match status" value="1"/>
</dbReference>
<protein>
    <submittedName>
        <fullName evidence="5">Amino acid adenylation domain-containing protein</fullName>
    </submittedName>
</protein>
<dbReference type="Pfam" id="PF00501">
    <property type="entry name" value="AMP-binding"/>
    <property type="match status" value="1"/>
</dbReference>
<evidence type="ECO:0000256" key="1">
    <source>
        <dbReference type="ARBA" id="ARBA00001957"/>
    </source>
</evidence>
<dbReference type="SUPFAM" id="SSF56801">
    <property type="entry name" value="Acetyl-CoA synthetase-like"/>
    <property type="match status" value="1"/>
</dbReference>
<sequence length="1064" mass="115325">MTDVLREELVQRRLAGARVGRRATIERAPRGGPLPLSFGQRRLWVLDRIDPEGGEYLVPTVMRMPPSLDPDITRRAWQALVDRYEVLRTRYVVIRDEPMQVIDDPGPIDFEYRELSTADALRWADEVSRTPFALEREWPVRVRLARLEEGDHLLVVVLHHIVCDVWSNALLGAEFGTVYAAYAEGRTPDLPELPVQYADYAVWQRDRLTGEFRDRILGYWRETLADLPRLRLPLDRPRPPVRGGTGGTVPFHVPADTAERLRRIAVEHDTTLFTVLLAAFQALLGRHCGTRDVAVGTAVCGRTRPELDQVVGFLVNTLVIRSRWRHDTTFAQLVDIARDAMLGAMDNQELPFERLVEELQTERDPSRMPLFDVMFGSQTDDSLRIDLDELTVTQIVPDSPVAKFDLSGYVEDLADGALLGRLEFATVIFDRATVERLAGRYVALLEHVAADPGGPVALAEVLDGPGAVEGPPLPDAPLVLDAFEAWARATPDAPAILAGDRRLTYAEVDARANALAHLLRERGAGPESVVGVCLPRGEHLVPALFGVWKAGGAYLPLDPAFPAERRRLMLADAGARIVITDLDAEDLAGFQVLSPEPPPGAPRTSPPREVDGDNLAYVIYTSGSTGRPKGVQITLRALAGYVSQAVAYHRGSGGTPLFSSVAFDHPVSGLLPPFVLGSSVRMFSDDFDLSQLGRTLADTGPYAMLNLTPAHLELLCHQLTPEQASALAGLLAVGGEALSYATTSRWYALAPDTPIVNEYGPTEVTVACVNHRVRADGAGVMPIGRPMAGASVSLLDAELRPVPEGVIGELYVGGPGVARGYLGQPGLTAERFVPAPGGGRLYRTGDLARLTANGELEFHGRADEQIKIRGYRIEPGEIAAVLRSHAGVRDAVVVPFEQGGRVRLAAYVVTDGEAAGEDLVRHCRAHLPDYMVPGAVVTVDAVPLTHNGKVDVAALPAPGDASPAAAHEPPRTATEEIVAELWAELLAVDDPGVHDDFFAAGGDSITAIRVIGGIREAFEVDIPFRTFFAEPTIAALAVAVEDAIRAEVEQMSEGELLAYDEDRA</sequence>
<gene>
    <name evidence="5" type="ORF">ACFY05_06855</name>
</gene>
<evidence type="ECO:0000313" key="5">
    <source>
        <dbReference type="EMBL" id="MFF4772562.1"/>
    </source>
</evidence>
<dbReference type="SUPFAM" id="SSF47336">
    <property type="entry name" value="ACP-like"/>
    <property type="match status" value="1"/>
</dbReference>
<dbReference type="InterPro" id="IPR000873">
    <property type="entry name" value="AMP-dep_synth/lig_dom"/>
</dbReference>
<comment type="caution">
    <text evidence="5">The sequence shown here is derived from an EMBL/GenBank/DDBJ whole genome shotgun (WGS) entry which is preliminary data.</text>
</comment>
<dbReference type="InterPro" id="IPR009081">
    <property type="entry name" value="PP-bd_ACP"/>
</dbReference>
<name>A0ABW6V1T7_MICFU</name>
<accession>A0ABW6V1T7</accession>
<dbReference type="InterPro" id="IPR020845">
    <property type="entry name" value="AMP-binding_CS"/>
</dbReference>